<organism evidence="1 2">
    <name type="scientific">Dichanthelium oligosanthes</name>
    <dbReference type="NCBI Taxonomy" id="888268"/>
    <lineage>
        <taxon>Eukaryota</taxon>
        <taxon>Viridiplantae</taxon>
        <taxon>Streptophyta</taxon>
        <taxon>Embryophyta</taxon>
        <taxon>Tracheophyta</taxon>
        <taxon>Spermatophyta</taxon>
        <taxon>Magnoliopsida</taxon>
        <taxon>Liliopsida</taxon>
        <taxon>Poales</taxon>
        <taxon>Poaceae</taxon>
        <taxon>PACMAD clade</taxon>
        <taxon>Panicoideae</taxon>
        <taxon>Panicodae</taxon>
        <taxon>Paniceae</taxon>
        <taxon>Dichantheliinae</taxon>
        <taxon>Dichanthelium</taxon>
    </lineage>
</organism>
<evidence type="ECO:0000313" key="2">
    <source>
        <dbReference type="Proteomes" id="UP000095767"/>
    </source>
</evidence>
<dbReference type="Proteomes" id="UP000095767">
    <property type="component" value="Unassembled WGS sequence"/>
</dbReference>
<gene>
    <name evidence="1" type="ORF">BAE44_0005207</name>
</gene>
<name>A0A1E5W8S4_9POAL</name>
<sequence>MPRPGAGRGSGHGNGGSLPLPSLLYALLGTPISFYHCPSSKPWDAREAARATGEDSMIGMRSFLSPNCLLLCNSESQKIELGGGGSRQEAFKLFAGGAVDEVS</sequence>
<protein>
    <submittedName>
        <fullName evidence="1">Uncharacterized protein</fullName>
    </submittedName>
</protein>
<comment type="caution">
    <text evidence="1">The sequence shown here is derived from an EMBL/GenBank/DDBJ whole genome shotgun (WGS) entry which is preliminary data.</text>
</comment>
<evidence type="ECO:0000313" key="1">
    <source>
        <dbReference type="EMBL" id="OEL33772.1"/>
    </source>
</evidence>
<accession>A0A1E5W8S4</accession>
<keyword evidence="2" id="KW-1185">Reference proteome</keyword>
<reference evidence="1 2" key="1">
    <citation type="submission" date="2016-09" db="EMBL/GenBank/DDBJ databases">
        <title>The draft genome of Dichanthelium oligosanthes: A C3 panicoid grass species.</title>
        <authorList>
            <person name="Studer A.J."/>
            <person name="Schnable J.C."/>
            <person name="Brutnell T.P."/>
        </authorList>
    </citation>
    <scope>NUCLEOTIDE SEQUENCE [LARGE SCALE GENOMIC DNA]</scope>
    <source>
        <strain evidence="2">cv. Kellogg 1175</strain>
        <tissue evidence="1">Leaf</tissue>
    </source>
</reference>
<proteinExistence type="predicted"/>
<dbReference type="AlphaFoldDB" id="A0A1E5W8S4"/>
<dbReference type="EMBL" id="LWDX02017604">
    <property type="protein sequence ID" value="OEL33772.1"/>
    <property type="molecule type" value="Genomic_DNA"/>
</dbReference>